<gene>
    <name evidence="1" type="ORF">AMECASPLE_034584</name>
</gene>
<reference evidence="1 2" key="1">
    <citation type="submission" date="2021-06" db="EMBL/GenBank/DDBJ databases">
        <authorList>
            <person name="Palmer J.M."/>
        </authorList>
    </citation>
    <scope>NUCLEOTIDE SEQUENCE [LARGE SCALE GENOMIC DNA]</scope>
    <source>
        <strain evidence="1 2">AS_MEX2019</strain>
        <tissue evidence="1">Muscle</tissue>
    </source>
</reference>
<evidence type="ECO:0000313" key="1">
    <source>
        <dbReference type="EMBL" id="MEQ2281851.1"/>
    </source>
</evidence>
<proteinExistence type="predicted"/>
<accession>A0ABV0XKB4</accession>
<protein>
    <submittedName>
        <fullName evidence="1">Uncharacterized protein</fullName>
    </submittedName>
</protein>
<sequence>MKVMGVREEDTENEVRWRLMTRCFQKKKIQLSVHSFMPVHLLTAHVVHPLNCIHSSIICLSVPLSVHPFVSLSVNPSVVEMMSTYSGMRLFKYFFAGFEKP</sequence>
<evidence type="ECO:0000313" key="2">
    <source>
        <dbReference type="Proteomes" id="UP001469553"/>
    </source>
</evidence>
<organism evidence="1 2">
    <name type="scientific">Ameca splendens</name>
    <dbReference type="NCBI Taxonomy" id="208324"/>
    <lineage>
        <taxon>Eukaryota</taxon>
        <taxon>Metazoa</taxon>
        <taxon>Chordata</taxon>
        <taxon>Craniata</taxon>
        <taxon>Vertebrata</taxon>
        <taxon>Euteleostomi</taxon>
        <taxon>Actinopterygii</taxon>
        <taxon>Neopterygii</taxon>
        <taxon>Teleostei</taxon>
        <taxon>Neoteleostei</taxon>
        <taxon>Acanthomorphata</taxon>
        <taxon>Ovalentaria</taxon>
        <taxon>Atherinomorphae</taxon>
        <taxon>Cyprinodontiformes</taxon>
        <taxon>Goodeidae</taxon>
        <taxon>Ameca</taxon>
    </lineage>
</organism>
<dbReference type="EMBL" id="JAHRIP010004928">
    <property type="protein sequence ID" value="MEQ2281851.1"/>
    <property type="molecule type" value="Genomic_DNA"/>
</dbReference>
<dbReference type="Proteomes" id="UP001469553">
    <property type="component" value="Unassembled WGS sequence"/>
</dbReference>
<comment type="caution">
    <text evidence="1">The sequence shown here is derived from an EMBL/GenBank/DDBJ whole genome shotgun (WGS) entry which is preliminary data.</text>
</comment>
<keyword evidence="2" id="KW-1185">Reference proteome</keyword>
<name>A0ABV0XKB4_9TELE</name>